<dbReference type="Proteomes" id="UP000218765">
    <property type="component" value="Chromosome"/>
</dbReference>
<gene>
    <name evidence="2" type="ORF">FOKN1_1392</name>
</gene>
<dbReference type="InterPro" id="IPR036457">
    <property type="entry name" value="PPM-type-like_dom_sf"/>
</dbReference>
<dbReference type="InterPro" id="IPR001932">
    <property type="entry name" value="PPM-type_phosphatase-like_dom"/>
</dbReference>
<evidence type="ECO:0000259" key="1">
    <source>
        <dbReference type="PROSITE" id="PS51746"/>
    </source>
</evidence>
<dbReference type="AlphaFoldDB" id="A0A1Z4VQ75"/>
<sequence length="328" mass="36329">MYDSVPATEDDIRGNYAYSRLGELRRERQDTDPLYEIHDALRDTVAQLIEDMRGKKEIGTTLSLAYIRVVDDKLHVHTAQLGDSMILIQPPDGELITTAAHNAATHEADRAEIQRRLEAIGESGDIPPDLSWGSLSDSRVWAGVTMGSSRGLSVTRAIGDTMWDGLLIREPELTDHIVPLDSLVVGVTDGVLVGDAAKGGKPEWIYREITQHLLAGESAQAIGQSLLEREGSGDNLTIVAYRQAEDDRPVDLEVDVWTAPNRDHYVLLADLPDEMRKRIEAITFFVPIIGIHGGDHVTHIAHVDGQARACRLKLALRYHDHPHKEDDP</sequence>
<feature type="domain" description="PPM-type phosphatase" evidence="1">
    <location>
        <begin position="1"/>
        <end position="243"/>
    </location>
</feature>
<dbReference type="Pfam" id="PF00481">
    <property type="entry name" value="PP2C"/>
    <property type="match status" value="1"/>
</dbReference>
<reference evidence="2 3" key="1">
    <citation type="submission" date="2017-05" db="EMBL/GenBank/DDBJ databases">
        <title>Thiocyanate degradation by Thiohalobacter thiocyanaticus FOKN1.</title>
        <authorList>
            <person name="Oshiki M."/>
            <person name="Fukushima T."/>
            <person name="Kawano S."/>
            <person name="Nakagawa J."/>
        </authorList>
    </citation>
    <scope>NUCLEOTIDE SEQUENCE [LARGE SCALE GENOMIC DNA]</scope>
    <source>
        <strain evidence="2 3">FOKN1</strain>
    </source>
</reference>
<keyword evidence="3" id="KW-1185">Reference proteome</keyword>
<accession>A0A1Z4VQ75</accession>
<evidence type="ECO:0000313" key="2">
    <source>
        <dbReference type="EMBL" id="BAZ93790.1"/>
    </source>
</evidence>
<dbReference type="PROSITE" id="PS51746">
    <property type="entry name" value="PPM_2"/>
    <property type="match status" value="1"/>
</dbReference>
<evidence type="ECO:0000313" key="3">
    <source>
        <dbReference type="Proteomes" id="UP000218765"/>
    </source>
</evidence>
<organism evidence="2 3">
    <name type="scientific">Thiohalobacter thiocyanaticus</name>
    <dbReference type="NCBI Taxonomy" id="585455"/>
    <lineage>
        <taxon>Bacteria</taxon>
        <taxon>Pseudomonadati</taxon>
        <taxon>Pseudomonadota</taxon>
        <taxon>Gammaproteobacteria</taxon>
        <taxon>Thiohalobacterales</taxon>
        <taxon>Thiohalobacteraceae</taxon>
        <taxon>Thiohalobacter</taxon>
    </lineage>
</organism>
<dbReference type="KEGG" id="ttc:FOKN1_1392"/>
<dbReference type="EMBL" id="AP018052">
    <property type="protein sequence ID" value="BAZ93790.1"/>
    <property type="molecule type" value="Genomic_DNA"/>
</dbReference>
<dbReference type="SUPFAM" id="SSF81606">
    <property type="entry name" value="PP2C-like"/>
    <property type="match status" value="1"/>
</dbReference>
<dbReference type="Gene3D" id="3.60.40.10">
    <property type="entry name" value="PPM-type phosphatase domain"/>
    <property type="match status" value="1"/>
</dbReference>
<name>A0A1Z4VQ75_9GAMM</name>
<protein>
    <submittedName>
        <fullName evidence="2">Serine/threonine protein phosphatase</fullName>
    </submittedName>
</protein>
<proteinExistence type="predicted"/>